<keyword evidence="4" id="KW-0378">Hydrolase</keyword>
<gene>
    <name evidence="10" type="ORF">HDF22_002177</name>
    <name evidence="9" type="ORF">HDF23_003655</name>
</gene>
<evidence type="ECO:0000256" key="4">
    <source>
        <dbReference type="ARBA" id="ARBA00022801"/>
    </source>
</evidence>
<evidence type="ECO:0000256" key="6">
    <source>
        <dbReference type="ARBA" id="ARBA00034414"/>
    </source>
</evidence>
<dbReference type="OrthoDB" id="7183084at2"/>
<dbReference type="AlphaFoldDB" id="A0A1N7CCM0"/>
<proteinExistence type="inferred from homology"/>
<evidence type="ECO:0000256" key="2">
    <source>
        <dbReference type="ARBA" id="ARBA00012566"/>
    </source>
</evidence>
<evidence type="ECO:0000313" key="9">
    <source>
        <dbReference type="EMBL" id="MBB6110894.1"/>
    </source>
</evidence>
<evidence type="ECO:0000256" key="5">
    <source>
        <dbReference type="ARBA" id="ARBA00023295"/>
    </source>
</evidence>
<evidence type="ECO:0000256" key="3">
    <source>
        <dbReference type="ARBA" id="ARBA00022729"/>
    </source>
</evidence>
<dbReference type="InterPro" id="IPR057016">
    <property type="entry name" value="EndoS_F2-like_TIM-barrel"/>
</dbReference>
<dbReference type="EMBL" id="JACHCB010000009">
    <property type="protein sequence ID" value="MBB6110894.1"/>
    <property type="molecule type" value="Genomic_DNA"/>
</dbReference>
<dbReference type="STRING" id="354630.SAMN05421821_10991"/>
<evidence type="ECO:0000313" key="12">
    <source>
        <dbReference type="Proteomes" id="UP000548326"/>
    </source>
</evidence>
<dbReference type="InterPro" id="IPR017853">
    <property type="entry name" value="GH"/>
</dbReference>
<organism evidence="10 12">
    <name type="scientific">Mucilaginibacter lappiensis</name>
    <dbReference type="NCBI Taxonomy" id="354630"/>
    <lineage>
        <taxon>Bacteria</taxon>
        <taxon>Pseudomonadati</taxon>
        <taxon>Bacteroidota</taxon>
        <taxon>Sphingobacteriia</taxon>
        <taxon>Sphingobacteriales</taxon>
        <taxon>Sphingobacteriaceae</taxon>
        <taxon>Mucilaginibacter</taxon>
    </lineage>
</organism>
<keyword evidence="3 7" id="KW-0732">Signal</keyword>
<comment type="catalytic activity">
    <reaction evidence="6">
        <text>an N(4)-(oligosaccharide-(1-&gt;3)-[oligosaccharide-(1-&gt;6)]-beta-D-Man-(1-&gt;4)-beta-D-GlcNAc-(1-&gt;4)-alpha-D-GlcNAc)-L-asparaginyl-[protein] + H2O = an oligosaccharide-(1-&gt;3)-[oligosaccharide-(1-&gt;6)]-beta-D-Man-(1-&gt;4)-D-GlcNAc + N(4)-(N-acetyl-beta-D-glucosaminyl)-L-asparaginyl-[protein]</text>
        <dbReference type="Rhea" id="RHEA:73067"/>
        <dbReference type="Rhea" id="RHEA-COMP:12603"/>
        <dbReference type="Rhea" id="RHEA-COMP:18176"/>
        <dbReference type="ChEBI" id="CHEBI:15377"/>
        <dbReference type="ChEBI" id="CHEBI:132248"/>
        <dbReference type="ChEBI" id="CHEBI:192714"/>
        <dbReference type="ChEBI" id="CHEBI:192715"/>
        <dbReference type="EC" id="3.2.1.96"/>
    </reaction>
</comment>
<evidence type="ECO:0000313" key="10">
    <source>
        <dbReference type="EMBL" id="MBB6128064.1"/>
    </source>
</evidence>
<dbReference type="Pfam" id="PF23916">
    <property type="entry name" value="TIM-barrel_EndoS"/>
    <property type="match status" value="1"/>
</dbReference>
<evidence type="ECO:0000256" key="1">
    <source>
        <dbReference type="ARBA" id="ARBA00009336"/>
    </source>
</evidence>
<accession>A0A1N7CCM0</accession>
<dbReference type="EMBL" id="JACHCA010000005">
    <property type="protein sequence ID" value="MBB6128064.1"/>
    <property type="molecule type" value="Genomic_DNA"/>
</dbReference>
<dbReference type="RefSeq" id="WP_139332329.1">
    <property type="nucleotide sequence ID" value="NZ_FTMG01000009.1"/>
</dbReference>
<keyword evidence="5" id="KW-0326">Glycosidase</keyword>
<feature type="signal peptide" evidence="7">
    <location>
        <begin position="1"/>
        <end position="27"/>
    </location>
</feature>
<dbReference type="Proteomes" id="UP000548326">
    <property type="component" value="Unassembled WGS sequence"/>
</dbReference>
<feature type="domain" description="Endo-beta-N-acetylglucosaminidase EndoS/F2-like TIM-barrel" evidence="8">
    <location>
        <begin position="70"/>
        <end position="300"/>
    </location>
</feature>
<protein>
    <recommendedName>
        <fullName evidence="2">mannosyl-glycoprotein endo-beta-N-acetylglucosaminidase</fullName>
        <ecNumber evidence="2">3.2.1.96</ecNumber>
    </recommendedName>
</protein>
<reference evidence="11 12" key="1">
    <citation type="submission" date="2020-08" db="EMBL/GenBank/DDBJ databases">
        <title>Genomic Encyclopedia of Type Strains, Phase IV (KMG-V): Genome sequencing to study the core and pangenomes of soil and plant-associated prokaryotes.</title>
        <authorList>
            <person name="Whitman W."/>
        </authorList>
    </citation>
    <scope>NUCLEOTIDE SEQUENCE [LARGE SCALE GENOMIC DNA]</scope>
    <source>
        <strain evidence="9 11">ANJLi2</strain>
        <strain evidence="10 12">MP601</strain>
    </source>
</reference>
<dbReference type="Gene3D" id="3.20.20.80">
    <property type="entry name" value="Glycosidases"/>
    <property type="match status" value="1"/>
</dbReference>
<evidence type="ECO:0000256" key="7">
    <source>
        <dbReference type="SAM" id="SignalP"/>
    </source>
</evidence>
<keyword evidence="11" id="KW-1185">Reference proteome</keyword>
<name>A0A1N7CCM0_9SPHI</name>
<evidence type="ECO:0000259" key="8">
    <source>
        <dbReference type="Pfam" id="PF23916"/>
    </source>
</evidence>
<feature type="chain" id="PRO_5044563139" description="mannosyl-glycoprotein endo-beta-N-acetylglucosaminidase" evidence="7">
    <location>
        <begin position="28"/>
        <end position="335"/>
    </location>
</feature>
<evidence type="ECO:0000313" key="11">
    <source>
        <dbReference type="Proteomes" id="UP000541583"/>
    </source>
</evidence>
<comment type="caution">
    <text evidence="10">The sequence shown here is derived from an EMBL/GenBank/DDBJ whole genome shotgun (WGS) entry which is preliminary data.</text>
</comment>
<comment type="similarity">
    <text evidence="1">Belongs to the glycosyl hydrolase 18 family.</text>
</comment>
<sequence>MKKNTSSLKAGLLLIGLSALFTTQACKKNSGNTVSKSLTTGASKNGLTTMASNADLIAYKATKHEISAGFYRVQGPCYGPGVNGSNFSLVPDSLDVLILFCFDKTSPIAGSVPAWVSSLHAKGTKVIVTGNLNIPSGVPHNTAGYQTTAKMIMDSVVNKYGLDGYDIDVESNPSGSTLTDMTGVYTALSAYLGPKSGTGKLLTFDTNQTGTNSLFRKVYTMIDFVWLQAYGRGSSTLQGTWNTFKSYITSTQFVPGFSFYEENGYPSNYWDDVTYPENGTGRAYDYARWEPTSGKKGGTFGYAIDRDAPLTSMHDNTLRVPDYKVTKDLIKIMNP</sequence>
<dbReference type="PROSITE" id="PS51257">
    <property type="entry name" value="PROKAR_LIPOPROTEIN"/>
    <property type="match status" value="1"/>
</dbReference>
<dbReference type="Proteomes" id="UP000541583">
    <property type="component" value="Unassembled WGS sequence"/>
</dbReference>
<dbReference type="SUPFAM" id="SSF51445">
    <property type="entry name" value="(Trans)glycosidases"/>
    <property type="match status" value="1"/>
</dbReference>
<dbReference type="GO" id="GO:0033925">
    <property type="term" value="F:mannosyl-glycoprotein endo-beta-N-acetylglucosaminidase activity"/>
    <property type="evidence" value="ECO:0007669"/>
    <property type="project" value="UniProtKB-EC"/>
</dbReference>
<dbReference type="EC" id="3.2.1.96" evidence="2"/>